<evidence type="ECO:0000313" key="13">
    <source>
        <dbReference type="EMBL" id="PWK47837.1"/>
    </source>
</evidence>
<dbReference type="PIRSF" id="PIRSF010376">
    <property type="entry name" value="IspE"/>
    <property type="match status" value="1"/>
</dbReference>
<dbReference type="PANTHER" id="PTHR43527">
    <property type="entry name" value="4-DIPHOSPHOCYTIDYL-2-C-METHYL-D-ERYTHRITOL KINASE, CHLOROPLASTIC"/>
    <property type="match status" value="1"/>
</dbReference>
<feature type="active site" evidence="10">
    <location>
        <position position="139"/>
    </location>
</feature>
<evidence type="ECO:0000256" key="9">
    <source>
        <dbReference type="ARBA" id="ARBA00032554"/>
    </source>
</evidence>
<dbReference type="AlphaFoldDB" id="A0A316G0G4"/>
<evidence type="ECO:0000259" key="12">
    <source>
        <dbReference type="Pfam" id="PF08544"/>
    </source>
</evidence>
<feature type="domain" description="GHMP kinase N-terminal" evidence="11">
    <location>
        <begin position="69"/>
        <end position="146"/>
    </location>
</feature>
<dbReference type="InterPro" id="IPR036554">
    <property type="entry name" value="GHMP_kinase_C_sf"/>
</dbReference>
<keyword evidence="5 10" id="KW-0547">Nucleotide-binding</keyword>
<accession>A0A316G0G4</accession>
<evidence type="ECO:0000259" key="11">
    <source>
        <dbReference type="Pfam" id="PF00288"/>
    </source>
</evidence>
<dbReference type="NCBIfam" id="TIGR00154">
    <property type="entry name" value="ispE"/>
    <property type="match status" value="1"/>
</dbReference>
<keyword evidence="14" id="KW-1185">Reference proteome</keyword>
<dbReference type="Gene3D" id="3.30.70.890">
    <property type="entry name" value="GHMP kinase, C-terminal domain"/>
    <property type="match status" value="1"/>
</dbReference>
<dbReference type="InterPro" id="IPR013750">
    <property type="entry name" value="GHMP_kinase_C_dom"/>
</dbReference>
<evidence type="ECO:0000256" key="1">
    <source>
        <dbReference type="ARBA" id="ARBA00009684"/>
    </source>
</evidence>
<dbReference type="InterPro" id="IPR006204">
    <property type="entry name" value="GHMP_kinase_N_dom"/>
</dbReference>
<evidence type="ECO:0000256" key="6">
    <source>
        <dbReference type="ARBA" id="ARBA00022777"/>
    </source>
</evidence>
<keyword evidence="8 10" id="KW-0414">Isoprene biosynthesis</keyword>
<comment type="pathway">
    <text evidence="10">Isoprenoid biosynthesis; isopentenyl diphosphate biosynthesis via DXP pathway; isopentenyl diphosphate from 1-deoxy-D-xylulose 5-phosphate: step 3/6.</text>
</comment>
<feature type="binding site" evidence="10">
    <location>
        <begin position="97"/>
        <end position="107"/>
    </location>
    <ligand>
        <name>ATP</name>
        <dbReference type="ChEBI" id="CHEBI:30616"/>
    </ligand>
</feature>
<feature type="active site" evidence="10">
    <location>
        <position position="14"/>
    </location>
</feature>
<dbReference type="EMBL" id="QGGU01000010">
    <property type="protein sequence ID" value="PWK47837.1"/>
    <property type="molecule type" value="Genomic_DNA"/>
</dbReference>
<dbReference type="Pfam" id="PF00288">
    <property type="entry name" value="GHMP_kinases_N"/>
    <property type="match status" value="1"/>
</dbReference>
<keyword evidence="7 10" id="KW-0067">ATP-binding</keyword>
<feature type="domain" description="GHMP kinase C-terminal" evidence="12">
    <location>
        <begin position="208"/>
        <end position="262"/>
    </location>
</feature>
<comment type="function">
    <text evidence="10">Catalyzes the phosphorylation of the position 2 hydroxy group of 4-diphosphocytidyl-2C-methyl-D-erythritol.</text>
</comment>
<dbReference type="GO" id="GO:0016114">
    <property type="term" value="P:terpenoid biosynthetic process"/>
    <property type="evidence" value="ECO:0007669"/>
    <property type="project" value="UniProtKB-UniRule"/>
</dbReference>
<evidence type="ECO:0000256" key="2">
    <source>
        <dbReference type="ARBA" id="ARBA00012052"/>
    </source>
</evidence>
<keyword evidence="4 10" id="KW-0808">Transferase</keyword>
<dbReference type="SUPFAM" id="SSF54211">
    <property type="entry name" value="Ribosomal protein S5 domain 2-like"/>
    <property type="match status" value="1"/>
</dbReference>
<dbReference type="EC" id="2.7.1.148" evidence="2 10"/>
<dbReference type="SUPFAM" id="SSF55060">
    <property type="entry name" value="GHMP Kinase, C-terminal domain"/>
    <property type="match status" value="1"/>
</dbReference>
<dbReference type="GO" id="GO:0005524">
    <property type="term" value="F:ATP binding"/>
    <property type="evidence" value="ECO:0007669"/>
    <property type="project" value="UniProtKB-UniRule"/>
</dbReference>
<evidence type="ECO:0000256" key="10">
    <source>
        <dbReference type="HAMAP-Rule" id="MF_00061"/>
    </source>
</evidence>
<reference evidence="13 14" key="1">
    <citation type="submission" date="2018-05" db="EMBL/GenBank/DDBJ databases">
        <title>Genomic Encyclopedia of Type Strains, Phase IV (KMG-IV): sequencing the most valuable type-strain genomes for metagenomic binning, comparative biology and taxonomic classification.</title>
        <authorList>
            <person name="Goeker M."/>
        </authorList>
    </citation>
    <scope>NUCLEOTIDE SEQUENCE [LARGE SCALE GENOMIC DNA]</scope>
    <source>
        <strain evidence="13 14">DSM 25350</strain>
    </source>
</reference>
<dbReference type="InterPro" id="IPR020568">
    <property type="entry name" value="Ribosomal_Su5_D2-typ_SF"/>
</dbReference>
<keyword evidence="6 10" id="KW-0418">Kinase</keyword>
<evidence type="ECO:0000256" key="4">
    <source>
        <dbReference type="ARBA" id="ARBA00022679"/>
    </source>
</evidence>
<dbReference type="InterPro" id="IPR004424">
    <property type="entry name" value="IspE"/>
</dbReference>
<organism evidence="13 14">
    <name type="scientific">Pleionea mediterranea</name>
    <dbReference type="NCBI Taxonomy" id="523701"/>
    <lineage>
        <taxon>Bacteria</taxon>
        <taxon>Pseudomonadati</taxon>
        <taxon>Pseudomonadota</taxon>
        <taxon>Gammaproteobacteria</taxon>
        <taxon>Oceanospirillales</taxon>
        <taxon>Pleioneaceae</taxon>
        <taxon>Pleionea</taxon>
    </lineage>
</organism>
<name>A0A316G0G4_9GAMM</name>
<dbReference type="RefSeq" id="WP_109764376.1">
    <property type="nucleotide sequence ID" value="NZ_QGGU01000010.1"/>
</dbReference>
<evidence type="ECO:0000256" key="5">
    <source>
        <dbReference type="ARBA" id="ARBA00022741"/>
    </source>
</evidence>
<evidence type="ECO:0000256" key="7">
    <source>
        <dbReference type="ARBA" id="ARBA00022840"/>
    </source>
</evidence>
<evidence type="ECO:0000313" key="14">
    <source>
        <dbReference type="Proteomes" id="UP000245790"/>
    </source>
</evidence>
<evidence type="ECO:0000256" key="3">
    <source>
        <dbReference type="ARBA" id="ARBA00017473"/>
    </source>
</evidence>
<gene>
    <name evidence="10" type="primary">ispE</name>
    <name evidence="13" type="ORF">C8D97_11049</name>
</gene>
<protein>
    <recommendedName>
        <fullName evidence="3 10">4-diphosphocytidyl-2-C-methyl-D-erythritol kinase</fullName>
        <shortName evidence="10">CMK</shortName>
        <ecNumber evidence="2 10">2.7.1.148</ecNumber>
    </recommendedName>
    <alternativeName>
        <fullName evidence="9 10">4-(cytidine-5'-diphospho)-2-C-methyl-D-erythritol kinase</fullName>
    </alternativeName>
</protein>
<comment type="catalytic activity">
    <reaction evidence="10">
        <text>4-CDP-2-C-methyl-D-erythritol + ATP = 4-CDP-2-C-methyl-D-erythritol 2-phosphate + ADP + H(+)</text>
        <dbReference type="Rhea" id="RHEA:18437"/>
        <dbReference type="ChEBI" id="CHEBI:15378"/>
        <dbReference type="ChEBI" id="CHEBI:30616"/>
        <dbReference type="ChEBI" id="CHEBI:57823"/>
        <dbReference type="ChEBI" id="CHEBI:57919"/>
        <dbReference type="ChEBI" id="CHEBI:456216"/>
        <dbReference type="EC" id="2.7.1.148"/>
    </reaction>
</comment>
<dbReference type="GO" id="GO:0050515">
    <property type="term" value="F:4-(cytidine 5'-diphospho)-2-C-methyl-D-erythritol kinase activity"/>
    <property type="evidence" value="ECO:0007669"/>
    <property type="project" value="UniProtKB-UniRule"/>
</dbReference>
<dbReference type="OrthoDB" id="9809438at2"/>
<dbReference type="Proteomes" id="UP000245790">
    <property type="component" value="Unassembled WGS sequence"/>
</dbReference>
<dbReference type="InterPro" id="IPR014721">
    <property type="entry name" value="Ribsml_uS5_D2-typ_fold_subgr"/>
</dbReference>
<dbReference type="HAMAP" id="MF_00061">
    <property type="entry name" value="IspE"/>
    <property type="match status" value="1"/>
</dbReference>
<comment type="similarity">
    <text evidence="1 10">Belongs to the GHMP kinase family. IspE subfamily.</text>
</comment>
<comment type="caution">
    <text evidence="13">The sequence shown here is derived from an EMBL/GenBank/DDBJ whole genome shotgun (WGS) entry which is preliminary data.</text>
</comment>
<dbReference type="Gene3D" id="3.30.230.10">
    <property type="match status" value="1"/>
</dbReference>
<dbReference type="PANTHER" id="PTHR43527:SF2">
    <property type="entry name" value="4-DIPHOSPHOCYTIDYL-2-C-METHYL-D-ERYTHRITOL KINASE, CHLOROPLASTIC"/>
    <property type="match status" value="1"/>
</dbReference>
<dbReference type="Pfam" id="PF08544">
    <property type="entry name" value="GHMP_kinases_C"/>
    <property type="match status" value="1"/>
</dbReference>
<dbReference type="GO" id="GO:0019288">
    <property type="term" value="P:isopentenyl diphosphate biosynthetic process, methylerythritol 4-phosphate pathway"/>
    <property type="evidence" value="ECO:0007669"/>
    <property type="project" value="UniProtKB-UniRule"/>
</dbReference>
<dbReference type="UniPathway" id="UPA00056">
    <property type="reaction ID" value="UER00094"/>
</dbReference>
<sequence>MNSSQSLTLPAPAKLNLMLHIVGKNERNYHLLQTVFQLLDYGDELTFEVNNRGSVTLDCNAPQLINDNNLVLKAAQLLRPYAADNAGVHITLEKRLPMGGGIGGGSSDCATTLLALNKLWQCELSLDTLANLGLHLGADVPVFVKGKTAWAEGIGEQLTAHKLPELWYLVVHPECFVSTEKIFSNKALTRDSEISKIRDFLAQGGPRRGSNVMEPVVFDLYPDVKKVRDWLLQFNPDARMTGSGSCLFAPFDNEREARKIACRCEWPNFVARGVNTSPVHTKLFE</sequence>
<evidence type="ECO:0000256" key="8">
    <source>
        <dbReference type="ARBA" id="ARBA00023229"/>
    </source>
</evidence>
<proteinExistence type="inferred from homology"/>